<reference evidence="1 2" key="1">
    <citation type="submission" date="2015-03" db="EMBL/GenBank/DDBJ databases">
        <title>Genome assembly of Sandaracinus amylolyticus DSM 53668.</title>
        <authorList>
            <person name="Sharma G."/>
            <person name="Subramanian S."/>
        </authorList>
    </citation>
    <scope>NUCLEOTIDE SEQUENCE [LARGE SCALE GENOMIC DNA]</scope>
    <source>
        <strain evidence="1 2">DSM 53668</strain>
    </source>
</reference>
<name>A0A0F6W4K8_9BACT</name>
<gene>
    <name evidence="1" type="ORF">DB32_004314</name>
</gene>
<organism evidence="1 2">
    <name type="scientific">Sandaracinus amylolyticus</name>
    <dbReference type="NCBI Taxonomy" id="927083"/>
    <lineage>
        <taxon>Bacteria</taxon>
        <taxon>Pseudomonadati</taxon>
        <taxon>Myxococcota</taxon>
        <taxon>Polyangia</taxon>
        <taxon>Polyangiales</taxon>
        <taxon>Sandaracinaceae</taxon>
        <taxon>Sandaracinus</taxon>
    </lineage>
</organism>
<evidence type="ECO:0000313" key="1">
    <source>
        <dbReference type="EMBL" id="AKF07165.1"/>
    </source>
</evidence>
<dbReference type="KEGG" id="samy:DB32_004314"/>
<evidence type="ECO:0000313" key="2">
    <source>
        <dbReference type="Proteomes" id="UP000034883"/>
    </source>
</evidence>
<dbReference type="AlphaFoldDB" id="A0A0F6W4K8"/>
<dbReference type="Proteomes" id="UP000034883">
    <property type="component" value="Chromosome"/>
</dbReference>
<sequence length="191" mass="21566">MQERRLKGVNFHGTLRALERRYGDDVLARVRARVEGPGGVALRDGEVVTNGWYPASWYDALLASIEREIPSRASDEGVCRELSRAAVVEDFSTLFRVISLVVSPRSALVNATRIVSRYVDGGRITVIDAREGHIHFAFDEFHGYTRRMWDDFLGGIEAVIDLMRLTRLPSRVISGGQDGDARFEVVIRYQR</sequence>
<dbReference type="STRING" id="927083.DB32_004314"/>
<keyword evidence="2" id="KW-1185">Reference proteome</keyword>
<accession>A0A0F6W4K8</accession>
<dbReference type="OrthoDB" id="5505315at2"/>
<dbReference type="EMBL" id="CP011125">
    <property type="protein sequence ID" value="AKF07165.1"/>
    <property type="molecule type" value="Genomic_DNA"/>
</dbReference>
<protein>
    <submittedName>
        <fullName evidence="1">Uncharacterized protein</fullName>
    </submittedName>
</protein>
<proteinExistence type="predicted"/>
<dbReference type="RefSeq" id="WP_053234455.1">
    <property type="nucleotide sequence ID" value="NZ_CP011125.1"/>
</dbReference>